<sequence>MHRRDTSRRFRDLTPDDAALVEWDGEGYPPALAPLITRLTSSGIRALNVNQGWWPLVKRLDEDIAALAPDYRVEQLGEDLGCLDIHLAPGDVTDETEYLIWGAQAESVRTCEICADRAWLYRQRDWLITLCVDDARARGARAARTDEDIVESLPRGAERGLAFATSAGMAASAFTVEARRKNDEYVHASTLADDTETASWLSSSAVARLMGVTPAKVNELRRRGELFAARRSSGRYSFPGWQLDQQNEPLRGLPEVLRALRGEDAVTVSRLLTAPSNALRGSSVVQWLASGRDPHLAAASIYDIDMT</sequence>
<evidence type="ECO:0008006" key="3">
    <source>
        <dbReference type="Google" id="ProtNLM"/>
    </source>
</evidence>
<evidence type="ECO:0000313" key="1">
    <source>
        <dbReference type="EMBL" id="MDU0366869.1"/>
    </source>
</evidence>
<gene>
    <name evidence="1" type="ORF">RWH45_06550</name>
</gene>
<name>A0ABU3T6A6_9MICO</name>
<evidence type="ECO:0000313" key="2">
    <source>
        <dbReference type="Proteomes" id="UP001263371"/>
    </source>
</evidence>
<organism evidence="1 2">
    <name type="scientific">Microbacterium galbum</name>
    <dbReference type="NCBI Taxonomy" id="3075994"/>
    <lineage>
        <taxon>Bacteria</taxon>
        <taxon>Bacillati</taxon>
        <taxon>Actinomycetota</taxon>
        <taxon>Actinomycetes</taxon>
        <taxon>Micrococcales</taxon>
        <taxon>Microbacteriaceae</taxon>
        <taxon>Microbacterium</taxon>
    </lineage>
</organism>
<proteinExistence type="predicted"/>
<dbReference type="Proteomes" id="UP001263371">
    <property type="component" value="Unassembled WGS sequence"/>
</dbReference>
<comment type="caution">
    <text evidence="1">The sequence shown here is derived from an EMBL/GenBank/DDBJ whole genome shotgun (WGS) entry which is preliminary data.</text>
</comment>
<reference evidence="1 2" key="1">
    <citation type="submission" date="2023-09" db="EMBL/GenBank/DDBJ databases">
        <title>Microbacterium fusihabitans sp. nov., Microbacterium phycihabitans sp. nov., and Microbacterium cervinum sp. nov., isolated from dried seaweeds of beach.</title>
        <authorList>
            <person name="Lee S.D."/>
        </authorList>
    </citation>
    <scope>NUCLEOTIDE SEQUENCE [LARGE SCALE GENOMIC DNA]</scope>
    <source>
        <strain evidence="1 2">KSW4-17</strain>
    </source>
</reference>
<protein>
    <recommendedName>
        <fullName evidence="3">DNA-binding protein</fullName>
    </recommendedName>
</protein>
<dbReference type="RefSeq" id="WP_315994075.1">
    <property type="nucleotide sequence ID" value="NZ_JAWDIS010000001.1"/>
</dbReference>
<keyword evidence="2" id="KW-1185">Reference proteome</keyword>
<dbReference type="EMBL" id="JAWDIS010000001">
    <property type="protein sequence ID" value="MDU0366869.1"/>
    <property type="molecule type" value="Genomic_DNA"/>
</dbReference>
<accession>A0ABU3T6A6</accession>